<protein>
    <submittedName>
        <fullName evidence="8">Cytochrome P450</fullName>
    </submittedName>
</protein>
<dbReference type="EMBL" id="AYKW01000015">
    <property type="protein sequence ID" value="PIL30249.1"/>
    <property type="molecule type" value="Genomic_DNA"/>
</dbReference>
<dbReference type="GO" id="GO:0016705">
    <property type="term" value="F:oxidoreductase activity, acting on paired donors, with incorporation or reduction of molecular oxygen"/>
    <property type="evidence" value="ECO:0007669"/>
    <property type="project" value="InterPro"/>
</dbReference>
<dbReference type="GO" id="GO:0020037">
    <property type="term" value="F:heme binding"/>
    <property type="evidence" value="ECO:0007669"/>
    <property type="project" value="InterPro"/>
</dbReference>
<dbReference type="GO" id="GO:0004497">
    <property type="term" value="F:monooxygenase activity"/>
    <property type="evidence" value="ECO:0007669"/>
    <property type="project" value="UniProtKB-KW"/>
</dbReference>
<dbReference type="Pfam" id="PF00067">
    <property type="entry name" value="p450"/>
    <property type="match status" value="1"/>
</dbReference>
<evidence type="ECO:0000256" key="7">
    <source>
        <dbReference type="RuleBase" id="RU000461"/>
    </source>
</evidence>
<comment type="similarity">
    <text evidence="2 7">Belongs to the cytochrome P450 family.</text>
</comment>
<evidence type="ECO:0000256" key="2">
    <source>
        <dbReference type="ARBA" id="ARBA00010617"/>
    </source>
</evidence>
<evidence type="ECO:0000256" key="3">
    <source>
        <dbReference type="ARBA" id="ARBA00022723"/>
    </source>
</evidence>
<comment type="caution">
    <text evidence="8">The sequence shown here is derived from an EMBL/GenBank/DDBJ whole genome shotgun (WGS) entry which is preliminary data.</text>
</comment>
<dbReference type="OrthoDB" id="1844152at2759"/>
<evidence type="ECO:0000313" key="8">
    <source>
        <dbReference type="EMBL" id="PIL30249.1"/>
    </source>
</evidence>
<sequence>MDDYRQVALALLAVGIAAYAVRWYTDPLRAIPTVGASSLPGLSWLAAFRMLGDCRDVLEEGYRKYPAGTFKIPALDRWMVVVSGRELVEELRKRGDEELSAPGGSQETLQSRYIFEPEVLADEYHVEVVKEKLTRKLPAVLPDVIDEVTVAVKDHIVTREDEWTSVEVMPVMQKIIARVSNRAFVGLPLCRNEEYLSLAVDFAVDFMKSVIVFRLFPGFLKPIVALFYNLVKQDTARAVPFLRPIIEERQRAAADLGEGWNDKPTDLLQFLLDKATSKNETVFAIAQRLLTLNFAAIHTSSNTITHALTHLAEQPELVEPLRDEIEKRIAADGWTGAALANMWMLDSLLRETLRFHGIGLLAMGRKAMKDLTLRDGTHVPRGTLVQVAAYATHHDSALLDHADAFDAFRYARLRSTTGQGAGARQQFTSTSPEYVPFGHGAHACPGRYFAANELKAMLAYVVLNYDLRLGGDGAREPDVFVAMAAVPAPTTRVLFRKRSRG</sequence>
<gene>
    <name evidence="8" type="ORF">GSI_07427</name>
</gene>
<evidence type="ECO:0000256" key="4">
    <source>
        <dbReference type="ARBA" id="ARBA00023002"/>
    </source>
</evidence>
<accession>A0A2G8S908</accession>
<dbReference type="InterPro" id="IPR017972">
    <property type="entry name" value="Cyt_P450_CS"/>
</dbReference>
<dbReference type="PRINTS" id="PR00465">
    <property type="entry name" value="EP450IV"/>
</dbReference>
<feature type="binding site" description="axial binding residue" evidence="6">
    <location>
        <position position="444"/>
    </location>
    <ligand>
        <name>heme</name>
        <dbReference type="ChEBI" id="CHEBI:30413"/>
    </ligand>
    <ligandPart>
        <name>Fe</name>
        <dbReference type="ChEBI" id="CHEBI:18248"/>
    </ligandPart>
</feature>
<keyword evidence="6 7" id="KW-0349">Heme</keyword>
<keyword evidence="3 6" id="KW-0479">Metal-binding</keyword>
<dbReference type="Proteomes" id="UP000230002">
    <property type="component" value="Unassembled WGS sequence"/>
</dbReference>
<dbReference type="InterPro" id="IPR002403">
    <property type="entry name" value="Cyt_P450_E_grp-IV"/>
</dbReference>
<name>A0A2G8S908_9APHY</name>
<dbReference type="PROSITE" id="PS00086">
    <property type="entry name" value="CYTOCHROME_P450"/>
    <property type="match status" value="1"/>
</dbReference>
<evidence type="ECO:0000256" key="1">
    <source>
        <dbReference type="ARBA" id="ARBA00001971"/>
    </source>
</evidence>
<keyword evidence="4 7" id="KW-0560">Oxidoreductase</keyword>
<dbReference type="AlphaFoldDB" id="A0A2G8S908"/>
<dbReference type="PANTHER" id="PTHR46206">
    <property type="entry name" value="CYTOCHROME P450"/>
    <property type="match status" value="1"/>
</dbReference>
<proteinExistence type="inferred from homology"/>
<dbReference type="InterPro" id="IPR001128">
    <property type="entry name" value="Cyt_P450"/>
</dbReference>
<dbReference type="Gene3D" id="1.10.630.10">
    <property type="entry name" value="Cytochrome P450"/>
    <property type="match status" value="1"/>
</dbReference>
<reference evidence="8 9" key="1">
    <citation type="journal article" date="2015" name="Sci. Rep.">
        <title>Chromosome-level genome map provides insights into diverse defense mechanisms in the medicinal fungus Ganoderma sinense.</title>
        <authorList>
            <person name="Zhu Y."/>
            <person name="Xu J."/>
            <person name="Sun C."/>
            <person name="Zhou S."/>
            <person name="Xu H."/>
            <person name="Nelson D.R."/>
            <person name="Qian J."/>
            <person name="Song J."/>
            <person name="Luo H."/>
            <person name="Xiang L."/>
            <person name="Li Y."/>
            <person name="Xu Z."/>
            <person name="Ji A."/>
            <person name="Wang L."/>
            <person name="Lu S."/>
            <person name="Hayward A."/>
            <person name="Sun W."/>
            <person name="Li X."/>
            <person name="Schwartz D.C."/>
            <person name="Wang Y."/>
            <person name="Chen S."/>
        </authorList>
    </citation>
    <scope>NUCLEOTIDE SEQUENCE [LARGE SCALE GENOMIC DNA]</scope>
    <source>
        <strain evidence="8 9">ZZ0214-1</strain>
    </source>
</reference>
<comment type="cofactor">
    <cofactor evidence="1 6">
        <name>heme</name>
        <dbReference type="ChEBI" id="CHEBI:30413"/>
    </cofactor>
</comment>
<dbReference type="InterPro" id="IPR036396">
    <property type="entry name" value="Cyt_P450_sf"/>
</dbReference>
<dbReference type="CDD" id="cd11041">
    <property type="entry name" value="CYP503A1-like"/>
    <property type="match status" value="1"/>
</dbReference>
<keyword evidence="5 6" id="KW-0408">Iron</keyword>
<organism evidence="8 9">
    <name type="scientific">Ganoderma sinense ZZ0214-1</name>
    <dbReference type="NCBI Taxonomy" id="1077348"/>
    <lineage>
        <taxon>Eukaryota</taxon>
        <taxon>Fungi</taxon>
        <taxon>Dikarya</taxon>
        <taxon>Basidiomycota</taxon>
        <taxon>Agaricomycotina</taxon>
        <taxon>Agaricomycetes</taxon>
        <taxon>Polyporales</taxon>
        <taxon>Polyporaceae</taxon>
        <taxon>Ganoderma</taxon>
    </lineage>
</organism>
<dbReference type="PRINTS" id="PR00385">
    <property type="entry name" value="P450"/>
</dbReference>
<dbReference type="STRING" id="1077348.A0A2G8S908"/>
<evidence type="ECO:0000313" key="9">
    <source>
        <dbReference type="Proteomes" id="UP000230002"/>
    </source>
</evidence>
<keyword evidence="7" id="KW-0503">Monooxygenase</keyword>
<dbReference type="GO" id="GO:0005506">
    <property type="term" value="F:iron ion binding"/>
    <property type="evidence" value="ECO:0007669"/>
    <property type="project" value="InterPro"/>
</dbReference>
<evidence type="ECO:0000256" key="5">
    <source>
        <dbReference type="ARBA" id="ARBA00023004"/>
    </source>
</evidence>
<keyword evidence="9" id="KW-1185">Reference proteome</keyword>
<evidence type="ECO:0000256" key="6">
    <source>
        <dbReference type="PIRSR" id="PIRSR602403-1"/>
    </source>
</evidence>
<dbReference type="SUPFAM" id="SSF48264">
    <property type="entry name" value="Cytochrome P450"/>
    <property type="match status" value="1"/>
</dbReference>